<keyword evidence="5" id="KW-1185">Reference proteome</keyword>
<accession>A0A2T4JPG4</accession>
<sequence length="210" mass="21009">MIQHCLLSIRAAIAAAPLGCVLASTASAQDLISFCVVAGESITNTGPTTIDGSIALSPGTSFSGDGSVTQTGEGDAIYIANGVAVRINNDLTTLYNVLASRPTSAGGDLTGQGLGERTLTAGVYNFDTSPNLEAGETLILDAGGNPDAIFIINIGTTLTAGSGSAIELDGRAQGGNVFFRVGTSATIDTTAALIGQILALDSITLNTSAR</sequence>
<evidence type="ECO:0000256" key="3">
    <source>
        <dbReference type="SAM" id="SignalP"/>
    </source>
</evidence>
<feature type="chain" id="PRO_5015660057" description="DUF3494 domain-containing protein" evidence="3">
    <location>
        <begin position="29"/>
        <end position="210"/>
    </location>
</feature>
<dbReference type="EMBL" id="PZKG01000205">
    <property type="protein sequence ID" value="PTE19657.1"/>
    <property type="molecule type" value="Genomic_DNA"/>
</dbReference>
<dbReference type="InterPro" id="IPR021884">
    <property type="entry name" value="Ice-bd_prot"/>
</dbReference>
<comment type="caution">
    <text evidence="4">The sequence shown here is derived from an EMBL/GenBank/DDBJ whole genome shotgun (WGS) entry which is preliminary data.</text>
</comment>
<name>A0A2T4JPG4_9RHOB</name>
<gene>
    <name evidence="4" type="ORF">C5F48_21735</name>
</gene>
<comment type="similarity">
    <text evidence="1">Belongs to the ice-binding protein family.</text>
</comment>
<dbReference type="OrthoDB" id="9804931at2"/>
<proteinExistence type="inferred from homology"/>
<organism evidence="4 5">
    <name type="scientific">Cereibacter changlensis JA139</name>
    <dbReference type="NCBI Taxonomy" id="1188249"/>
    <lineage>
        <taxon>Bacteria</taxon>
        <taxon>Pseudomonadati</taxon>
        <taxon>Pseudomonadota</taxon>
        <taxon>Alphaproteobacteria</taxon>
        <taxon>Rhodobacterales</taxon>
        <taxon>Paracoccaceae</taxon>
        <taxon>Cereibacter</taxon>
    </lineage>
</organism>
<dbReference type="Proteomes" id="UP000241010">
    <property type="component" value="Unassembled WGS sequence"/>
</dbReference>
<evidence type="ECO:0000256" key="2">
    <source>
        <dbReference type="ARBA" id="ARBA00022729"/>
    </source>
</evidence>
<keyword evidence="2 3" id="KW-0732">Signal</keyword>
<reference evidence="4 5" key="1">
    <citation type="submission" date="2018-03" db="EMBL/GenBank/DDBJ databases">
        <title>Cereibacter changlensis.</title>
        <authorList>
            <person name="Meyer T.E."/>
            <person name="Miller S."/>
            <person name="Lodha T."/>
            <person name="Gandham S."/>
            <person name="Chintalapati S."/>
            <person name="Chintalapati V.R."/>
        </authorList>
    </citation>
    <scope>NUCLEOTIDE SEQUENCE [LARGE SCALE GENOMIC DNA]</scope>
    <source>
        <strain evidence="4 5">JA139</strain>
    </source>
</reference>
<feature type="signal peptide" evidence="3">
    <location>
        <begin position="1"/>
        <end position="28"/>
    </location>
</feature>
<protein>
    <recommendedName>
        <fullName evidence="6">DUF3494 domain-containing protein</fullName>
    </recommendedName>
</protein>
<evidence type="ECO:0000313" key="5">
    <source>
        <dbReference type="Proteomes" id="UP000241010"/>
    </source>
</evidence>
<evidence type="ECO:0000313" key="4">
    <source>
        <dbReference type="EMBL" id="PTE19657.1"/>
    </source>
</evidence>
<dbReference type="AlphaFoldDB" id="A0A2T4JPG4"/>
<dbReference type="Pfam" id="PF11999">
    <property type="entry name" value="Ice_binding"/>
    <property type="match status" value="1"/>
</dbReference>
<evidence type="ECO:0008006" key="6">
    <source>
        <dbReference type="Google" id="ProtNLM"/>
    </source>
</evidence>
<dbReference type="RefSeq" id="WP_107665845.1">
    <property type="nucleotide sequence ID" value="NZ_PZKG01000205.1"/>
</dbReference>
<evidence type="ECO:0000256" key="1">
    <source>
        <dbReference type="ARBA" id="ARBA00005445"/>
    </source>
</evidence>